<evidence type="ECO:0000256" key="4">
    <source>
        <dbReference type="RuleBase" id="RU367022"/>
    </source>
</evidence>
<name>A0ABN9QRP1_9DINO</name>
<evidence type="ECO:0000256" key="6">
    <source>
        <dbReference type="SAM" id="SignalP"/>
    </source>
</evidence>
<comment type="caution">
    <text evidence="7">The sequence shown here is derived from an EMBL/GenBank/DDBJ whole genome shotgun (WGS) entry which is preliminary data.</text>
</comment>
<comment type="similarity">
    <text evidence="4">Belongs to the copper transporter (Ctr) (TC 1.A.56) family. SLC31A subfamily.</text>
</comment>
<comment type="subcellular location">
    <subcellularLocation>
        <location evidence="4">Membrane</location>
        <topology evidence="4">Multi-pass membrane protein</topology>
    </subcellularLocation>
</comment>
<keyword evidence="4" id="KW-0813">Transport</keyword>
<evidence type="ECO:0000256" key="5">
    <source>
        <dbReference type="SAM" id="MobiDB-lite"/>
    </source>
</evidence>
<feature type="compositionally biased region" description="Gly residues" evidence="5">
    <location>
        <begin position="31"/>
        <end position="46"/>
    </location>
</feature>
<keyword evidence="2" id="KW-1133">Transmembrane helix</keyword>
<evidence type="ECO:0000256" key="3">
    <source>
        <dbReference type="ARBA" id="ARBA00023136"/>
    </source>
</evidence>
<feature type="compositionally biased region" description="Low complexity" evidence="5">
    <location>
        <begin position="66"/>
        <end position="84"/>
    </location>
</feature>
<feature type="chain" id="PRO_5046419457" description="Copper transport protein" evidence="6">
    <location>
        <begin position="32"/>
        <end position="307"/>
    </location>
</feature>
<keyword evidence="3 4" id="KW-0472">Membrane</keyword>
<proteinExistence type="inferred from homology"/>
<protein>
    <recommendedName>
        <fullName evidence="4">Copper transport protein</fullName>
    </recommendedName>
</protein>
<sequence>MAGPKLAAMRAPRWPAALALLAAALTHAARGEGGSGGGSGGSGGSGKMPTPAPTNATHPASEKLEPAAAVAGAVGLAENAPPDSGGSGDDEGLGGSAEAADEGGSGGSGGSGEAAGDDSDLNFCNGMPTAMYMEGFVSVFGSSRAKRHCAVFLSGALVLDTPGKFFLGLLGAAGFGALTELAMAMKRREEQRAKPEALNQALWHACTLTLGYCDMLLVMVYSLELAAAVVAGLVLGRACTSHVWPPQAIAESEDSMDGIGTQMSDPLYSSTRKRNGCCGMTCPLTRGDTPTQITHVLGDRVVWLMDW</sequence>
<dbReference type="InterPro" id="IPR007274">
    <property type="entry name" value="Cop_transporter"/>
</dbReference>
<feature type="signal peptide" evidence="6">
    <location>
        <begin position="1"/>
        <end position="31"/>
    </location>
</feature>
<keyword evidence="4" id="KW-0406">Ion transport</keyword>
<reference evidence="7" key="1">
    <citation type="submission" date="2023-10" db="EMBL/GenBank/DDBJ databases">
        <authorList>
            <person name="Chen Y."/>
            <person name="Shah S."/>
            <person name="Dougan E. K."/>
            <person name="Thang M."/>
            <person name="Chan C."/>
        </authorList>
    </citation>
    <scope>NUCLEOTIDE SEQUENCE [LARGE SCALE GENOMIC DNA]</scope>
</reference>
<evidence type="ECO:0000256" key="2">
    <source>
        <dbReference type="ARBA" id="ARBA00022989"/>
    </source>
</evidence>
<dbReference type="Proteomes" id="UP001189429">
    <property type="component" value="Unassembled WGS sequence"/>
</dbReference>
<dbReference type="EMBL" id="CAUYUJ010004114">
    <property type="protein sequence ID" value="CAK0808211.1"/>
    <property type="molecule type" value="Genomic_DNA"/>
</dbReference>
<dbReference type="Pfam" id="PF04145">
    <property type="entry name" value="Ctr"/>
    <property type="match status" value="1"/>
</dbReference>
<evidence type="ECO:0000313" key="8">
    <source>
        <dbReference type="Proteomes" id="UP001189429"/>
    </source>
</evidence>
<feature type="compositionally biased region" description="Gly residues" evidence="5">
    <location>
        <begin position="103"/>
        <end position="113"/>
    </location>
</feature>
<evidence type="ECO:0000256" key="1">
    <source>
        <dbReference type="ARBA" id="ARBA00022692"/>
    </source>
</evidence>
<gene>
    <name evidence="7" type="ORF">PCOR1329_LOCUS13874</name>
</gene>
<keyword evidence="1" id="KW-0812">Transmembrane</keyword>
<feature type="region of interest" description="Disordered" evidence="5">
    <location>
        <begin position="29"/>
        <end position="120"/>
    </location>
</feature>
<keyword evidence="6" id="KW-0732">Signal</keyword>
<organism evidence="7 8">
    <name type="scientific">Prorocentrum cordatum</name>
    <dbReference type="NCBI Taxonomy" id="2364126"/>
    <lineage>
        <taxon>Eukaryota</taxon>
        <taxon>Sar</taxon>
        <taxon>Alveolata</taxon>
        <taxon>Dinophyceae</taxon>
        <taxon>Prorocentrales</taxon>
        <taxon>Prorocentraceae</taxon>
        <taxon>Prorocentrum</taxon>
    </lineage>
</organism>
<keyword evidence="4" id="KW-0187">Copper transport</keyword>
<evidence type="ECO:0000313" key="7">
    <source>
        <dbReference type="EMBL" id="CAK0808211.1"/>
    </source>
</evidence>
<keyword evidence="4" id="KW-0186">Copper</keyword>
<accession>A0ABN9QRP1</accession>
<keyword evidence="8" id="KW-1185">Reference proteome</keyword>